<reference evidence="1 2" key="2">
    <citation type="journal article" date="2022" name="Mol. Ecol. Resour.">
        <title>The genomes of chicory, endive, great burdock and yacon provide insights into Asteraceae paleo-polyploidization history and plant inulin production.</title>
        <authorList>
            <person name="Fan W."/>
            <person name="Wang S."/>
            <person name="Wang H."/>
            <person name="Wang A."/>
            <person name="Jiang F."/>
            <person name="Liu H."/>
            <person name="Zhao H."/>
            <person name="Xu D."/>
            <person name="Zhang Y."/>
        </authorList>
    </citation>
    <scope>NUCLEOTIDE SEQUENCE [LARGE SCALE GENOMIC DNA]</scope>
    <source>
        <strain evidence="2">cv. Punajuju</strain>
        <tissue evidence="1">Leaves</tissue>
    </source>
</reference>
<sequence>MKSRPNILQALDSIRTVPSPPSLLAVAVGKLPRLVLVMGCRCLWVGVGCLKQQEKASIYSAVQGPSRRDHIGARIASQLDLRFSFGYDSDIVDRGLWLVGRVAIHVEVASRSL</sequence>
<comment type="caution">
    <text evidence="1">The sequence shown here is derived from an EMBL/GenBank/DDBJ whole genome shotgun (WGS) entry which is preliminary data.</text>
</comment>
<name>A0ACB9H5Y2_CICIN</name>
<evidence type="ECO:0000313" key="1">
    <source>
        <dbReference type="EMBL" id="KAI3791104.1"/>
    </source>
</evidence>
<dbReference type="EMBL" id="CM042009">
    <property type="protein sequence ID" value="KAI3791104.1"/>
    <property type="molecule type" value="Genomic_DNA"/>
</dbReference>
<dbReference type="Proteomes" id="UP001055811">
    <property type="component" value="Linkage Group LG01"/>
</dbReference>
<evidence type="ECO:0000313" key="2">
    <source>
        <dbReference type="Proteomes" id="UP001055811"/>
    </source>
</evidence>
<organism evidence="1 2">
    <name type="scientific">Cichorium intybus</name>
    <name type="common">Chicory</name>
    <dbReference type="NCBI Taxonomy" id="13427"/>
    <lineage>
        <taxon>Eukaryota</taxon>
        <taxon>Viridiplantae</taxon>
        <taxon>Streptophyta</taxon>
        <taxon>Embryophyta</taxon>
        <taxon>Tracheophyta</taxon>
        <taxon>Spermatophyta</taxon>
        <taxon>Magnoliopsida</taxon>
        <taxon>eudicotyledons</taxon>
        <taxon>Gunneridae</taxon>
        <taxon>Pentapetalae</taxon>
        <taxon>asterids</taxon>
        <taxon>campanulids</taxon>
        <taxon>Asterales</taxon>
        <taxon>Asteraceae</taxon>
        <taxon>Cichorioideae</taxon>
        <taxon>Cichorieae</taxon>
        <taxon>Cichoriinae</taxon>
        <taxon>Cichorium</taxon>
    </lineage>
</organism>
<accession>A0ACB9H5Y2</accession>
<proteinExistence type="predicted"/>
<reference evidence="2" key="1">
    <citation type="journal article" date="2022" name="Mol. Ecol. Resour.">
        <title>The genomes of chicory, endive, great burdock and yacon provide insights into Asteraceae palaeo-polyploidization history and plant inulin production.</title>
        <authorList>
            <person name="Fan W."/>
            <person name="Wang S."/>
            <person name="Wang H."/>
            <person name="Wang A."/>
            <person name="Jiang F."/>
            <person name="Liu H."/>
            <person name="Zhao H."/>
            <person name="Xu D."/>
            <person name="Zhang Y."/>
        </authorList>
    </citation>
    <scope>NUCLEOTIDE SEQUENCE [LARGE SCALE GENOMIC DNA]</scope>
    <source>
        <strain evidence="2">cv. Punajuju</strain>
    </source>
</reference>
<gene>
    <name evidence="1" type="ORF">L2E82_04709</name>
</gene>
<keyword evidence="2" id="KW-1185">Reference proteome</keyword>
<protein>
    <submittedName>
        <fullName evidence="1">Uncharacterized protein</fullName>
    </submittedName>
</protein>